<evidence type="ECO:0000256" key="1">
    <source>
        <dbReference type="ARBA" id="ARBA00004173"/>
    </source>
</evidence>
<evidence type="ECO:0000256" key="4">
    <source>
        <dbReference type="ARBA" id="ARBA00022603"/>
    </source>
</evidence>
<gene>
    <name evidence="12" type="ORF">PACTADRAFT_48840</name>
</gene>
<dbReference type="InterPro" id="IPR029028">
    <property type="entry name" value="Alpha/beta_knot_MTases"/>
</dbReference>
<dbReference type="SMART" id="SM00967">
    <property type="entry name" value="SpoU_sub_bind"/>
    <property type="match status" value="1"/>
</dbReference>
<feature type="compositionally biased region" description="Basic and acidic residues" evidence="10">
    <location>
        <begin position="83"/>
        <end position="93"/>
    </location>
</feature>
<dbReference type="Pfam" id="PF08032">
    <property type="entry name" value="SpoU_sub_bind"/>
    <property type="match status" value="1"/>
</dbReference>
<dbReference type="Pfam" id="PF00588">
    <property type="entry name" value="SpoU_methylase"/>
    <property type="match status" value="1"/>
</dbReference>
<dbReference type="PANTHER" id="PTHR46103:SF1">
    <property type="entry name" value="RRNA METHYLTRANSFERASE 1, MITOCHONDRIAL"/>
    <property type="match status" value="1"/>
</dbReference>
<dbReference type="GO" id="GO:0008989">
    <property type="term" value="F:rRNA (guanine-N1-)-methyltransferase activity"/>
    <property type="evidence" value="ECO:0007669"/>
    <property type="project" value="EnsemblFungi"/>
</dbReference>
<dbReference type="EMBL" id="KV454012">
    <property type="protein sequence ID" value="ODV97079.1"/>
    <property type="molecule type" value="Genomic_DNA"/>
</dbReference>
<evidence type="ECO:0000256" key="9">
    <source>
        <dbReference type="ARBA" id="ARBA00034881"/>
    </source>
</evidence>
<keyword evidence="6" id="KW-0949">S-adenosyl-L-methionine</keyword>
<dbReference type="Gene3D" id="3.40.1280.10">
    <property type="match status" value="1"/>
</dbReference>
<dbReference type="Proteomes" id="UP000094236">
    <property type="component" value="Unassembled WGS sequence"/>
</dbReference>
<proteinExistence type="inferred from homology"/>
<evidence type="ECO:0000259" key="11">
    <source>
        <dbReference type="SMART" id="SM00967"/>
    </source>
</evidence>
<evidence type="ECO:0000256" key="5">
    <source>
        <dbReference type="ARBA" id="ARBA00022679"/>
    </source>
</evidence>
<dbReference type="PANTHER" id="PTHR46103">
    <property type="entry name" value="RRNA METHYLTRANSFERASE 1, MITOCHONDRIAL"/>
    <property type="match status" value="1"/>
</dbReference>
<dbReference type="SUPFAM" id="SSF75217">
    <property type="entry name" value="alpha/beta knot"/>
    <property type="match status" value="1"/>
</dbReference>
<evidence type="ECO:0000313" key="13">
    <source>
        <dbReference type="Proteomes" id="UP000094236"/>
    </source>
</evidence>
<evidence type="ECO:0000256" key="3">
    <source>
        <dbReference type="ARBA" id="ARBA00022552"/>
    </source>
</evidence>
<accession>A0A1E4TZA9</accession>
<dbReference type="OrthoDB" id="270651at2759"/>
<dbReference type="AlphaFoldDB" id="A0A1E4TZA9"/>
<keyword evidence="13" id="KW-1185">Reference proteome</keyword>
<keyword evidence="8" id="KW-0496">Mitochondrion</keyword>
<name>A0A1E4TZA9_PACTA</name>
<keyword evidence="7" id="KW-0809">Transit peptide</keyword>
<dbReference type="InterPro" id="IPR047182">
    <property type="entry name" value="MRM1"/>
</dbReference>
<evidence type="ECO:0000256" key="6">
    <source>
        <dbReference type="ARBA" id="ARBA00022691"/>
    </source>
</evidence>
<dbReference type="InterPro" id="IPR001537">
    <property type="entry name" value="SpoU_MeTrfase"/>
</dbReference>
<dbReference type="SUPFAM" id="SSF55315">
    <property type="entry name" value="L30e-like"/>
    <property type="match status" value="1"/>
</dbReference>
<reference evidence="13" key="1">
    <citation type="submission" date="2016-05" db="EMBL/GenBank/DDBJ databases">
        <title>Comparative genomics of biotechnologically important yeasts.</title>
        <authorList>
            <consortium name="DOE Joint Genome Institute"/>
            <person name="Riley R."/>
            <person name="Haridas S."/>
            <person name="Wolfe K.H."/>
            <person name="Lopes M.R."/>
            <person name="Hittinger C.T."/>
            <person name="Goker M."/>
            <person name="Salamov A."/>
            <person name="Wisecaver J."/>
            <person name="Long T.M."/>
            <person name="Aerts A.L."/>
            <person name="Barry K."/>
            <person name="Choi C."/>
            <person name="Clum A."/>
            <person name="Coughlan A.Y."/>
            <person name="Deshpande S."/>
            <person name="Douglass A.P."/>
            <person name="Hanson S.J."/>
            <person name="Klenk H.-P."/>
            <person name="Labutti K."/>
            <person name="Lapidus A."/>
            <person name="Lindquist E."/>
            <person name="Lipzen A."/>
            <person name="Meier-Kolthoff J.P."/>
            <person name="Ohm R.A."/>
            <person name="Otillar R.P."/>
            <person name="Pangilinan J."/>
            <person name="Peng Y."/>
            <person name="Rokas A."/>
            <person name="Rosa C.A."/>
            <person name="Scheuner C."/>
            <person name="Sibirny A.A."/>
            <person name="Slot J.C."/>
            <person name="Stielow J.B."/>
            <person name="Sun H."/>
            <person name="Kurtzman C.P."/>
            <person name="Blackwell M."/>
            <person name="Grigoriev I.V."/>
            <person name="Jeffries T.W."/>
        </authorList>
    </citation>
    <scope>NUCLEOTIDE SEQUENCE [LARGE SCALE GENOMIC DNA]</scope>
    <source>
        <strain evidence="13">NRRL Y-2460</strain>
    </source>
</reference>
<dbReference type="InterPro" id="IPR013123">
    <property type="entry name" value="SpoU_subst-bd"/>
</dbReference>
<keyword evidence="4" id="KW-0489">Methyltransferase</keyword>
<comment type="subcellular location">
    <subcellularLocation>
        <location evidence="1">Mitochondrion</location>
    </subcellularLocation>
</comment>
<feature type="region of interest" description="Disordered" evidence="10">
    <location>
        <begin position="73"/>
        <end position="93"/>
    </location>
</feature>
<dbReference type="NCBIfam" id="TIGR00186">
    <property type="entry name" value="rRNA_methyl_3"/>
    <property type="match status" value="1"/>
</dbReference>
<dbReference type="STRING" id="669874.A0A1E4TZA9"/>
<evidence type="ECO:0000313" key="12">
    <source>
        <dbReference type="EMBL" id="ODV97079.1"/>
    </source>
</evidence>
<keyword evidence="5" id="KW-0808">Transferase</keyword>
<dbReference type="InterPro" id="IPR029064">
    <property type="entry name" value="Ribosomal_eL30-like_sf"/>
</dbReference>
<sequence length="395" mass="44421">MVLCRRCFGTFSIVRAEIKAPFKSGFGNGKNVNIEKNLVVNRKPKAWERAGEDKESWYKRKYAHVHAKDKKRYQQYNGGSRGDQGDRGGRGDRGGFVKMDAIRKLQPSPLHDYVFGTSPVIAALKANKREAFLELLIYNPKEKHDEIVELAKLRECPYKFVDSKHELNLLTHNNVHNGYVLKTKPLLANEIFKLGESNSETGEFSIFSKGFDTEIVETHQIARSNITKNFKHAFGLYLDEISDPHNVGAILRTAYYLGVDFVITSERNCSPLSPVVSKTSSGAMEFLPIYNVNKPLEFFNKSQENGWKFISTSAPTPKNKKDGRLVSTDDLNQILHSNPTILVLGSEGEGVRTSLKARSNYVVELEANRDNIDESIDSLNVSVAAGLLIHKFLKP</sequence>
<dbReference type="GO" id="GO:0003723">
    <property type="term" value="F:RNA binding"/>
    <property type="evidence" value="ECO:0007669"/>
    <property type="project" value="InterPro"/>
</dbReference>
<dbReference type="InterPro" id="IPR029026">
    <property type="entry name" value="tRNA_m1G_MTases_N"/>
</dbReference>
<organism evidence="12 13">
    <name type="scientific">Pachysolen tannophilus NRRL Y-2460</name>
    <dbReference type="NCBI Taxonomy" id="669874"/>
    <lineage>
        <taxon>Eukaryota</taxon>
        <taxon>Fungi</taxon>
        <taxon>Dikarya</taxon>
        <taxon>Ascomycota</taxon>
        <taxon>Saccharomycotina</taxon>
        <taxon>Pichiomycetes</taxon>
        <taxon>Pachysolenaceae</taxon>
        <taxon>Pachysolen</taxon>
    </lineage>
</organism>
<dbReference type="Gene3D" id="3.30.1330.30">
    <property type="match status" value="1"/>
</dbReference>
<comment type="similarity">
    <text evidence="2">Belongs to the class IV-like SAM-binding methyltransferase superfamily. RNA methyltransferase TrmH family.</text>
</comment>
<dbReference type="InterPro" id="IPR004441">
    <property type="entry name" value="rRNA_MeTrfase_TrmH"/>
</dbReference>
<evidence type="ECO:0000256" key="8">
    <source>
        <dbReference type="ARBA" id="ARBA00023128"/>
    </source>
</evidence>
<dbReference type="CDD" id="cd18105">
    <property type="entry name" value="SpoU-like_MRM1"/>
    <property type="match status" value="1"/>
</dbReference>
<feature type="domain" description="RNA 2-O ribose methyltransferase substrate binding" evidence="11">
    <location>
        <begin position="113"/>
        <end position="189"/>
    </location>
</feature>
<keyword evidence="3" id="KW-0698">rRNA processing</keyword>
<dbReference type="InterPro" id="IPR047261">
    <property type="entry name" value="MRM1_MeTrfase_dom"/>
</dbReference>
<protein>
    <recommendedName>
        <fullName evidence="9">rRNA methyltransferase 1, mitochondrial</fullName>
    </recommendedName>
</protein>
<dbReference type="GO" id="GO:0005739">
    <property type="term" value="C:mitochondrion"/>
    <property type="evidence" value="ECO:0007669"/>
    <property type="project" value="UniProtKB-SubCell"/>
</dbReference>
<evidence type="ECO:0000256" key="10">
    <source>
        <dbReference type="SAM" id="MobiDB-lite"/>
    </source>
</evidence>
<evidence type="ECO:0000256" key="2">
    <source>
        <dbReference type="ARBA" id="ARBA00007228"/>
    </source>
</evidence>
<evidence type="ECO:0000256" key="7">
    <source>
        <dbReference type="ARBA" id="ARBA00022946"/>
    </source>
</evidence>